<feature type="domain" description="GAG-pre-integrase" evidence="2">
    <location>
        <begin position="124"/>
        <end position="181"/>
    </location>
</feature>
<evidence type="ECO:0000259" key="2">
    <source>
        <dbReference type="Pfam" id="PF13976"/>
    </source>
</evidence>
<dbReference type="Pfam" id="PF13976">
    <property type="entry name" value="gag_pre-integrs"/>
    <property type="match status" value="1"/>
</dbReference>
<sequence>VTNDVPHTKVNRPRPAKTVVTKPHSPPRRTINHSSSPKPSNFPPKVTTVKAPKVNVVKGVQGNWTLTFLFLMQGNPQHDLNDKGVIHSGCVRYMTGNMSYLFDFEAIKGGYVDLKNIVPTRDLTCLFAKAILDEFNVWHRRLGHINFKTMNKQVKGNLVRGLPLKVFENNHTCVACKKGKQHRALVRPSLSVLLANPYKGYTWTYLDQPL</sequence>
<name>A0A699QKR8_TANCI</name>
<feature type="compositionally biased region" description="Low complexity" evidence="1">
    <location>
        <begin position="34"/>
        <end position="45"/>
    </location>
</feature>
<dbReference type="InterPro" id="IPR025724">
    <property type="entry name" value="GAG-pre-integrase_dom"/>
</dbReference>
<dbReference type="EMBL" id="BKCJ011028515">
    <property type="protein sequence ID" value="GFC70352.1"/>
    <property type="molecule type" value="Genomic_DNA"/>
</dbReference>
<gene>
    <name evidence="3" type="ORF">Tci_842322</name>
</gene>
<reference evidence="3" key="1">
    <citation type="journal article" date="2019" name="Sci. Rep.">
        <title>Draft genome of Tanacetum cinerariifolium, the natural source of mosquito coil.</title>
        <authorList>
            <person name="Yamashiro T."/>
            <person name="Shiraishi A."/>
            <person name="Satake H."/>
            <person name="Nakayama K."/>
        </authorList>
    </citation>
    <scope>NUCLEOTIDE SEQUENCE</scope>
</reference>
<proteinExistence type="predicted"/>
<evidence type="ECO:0000313" key="3">
    <source>
        <dbReference type="EMBL" id="GFC70352.1"/>
    </source>
</evidence>
<feature type="region of interest" description="Disordered" evidence="1">
    <location>
        <begin position="1"/>
        <end position="47"/>
    </location>
</feature>
<protein>
    <submittedName>
        <fullName evidence="3">Ribonuclease H-like domain-containing protein</fullName>
    </submittedName>
</protein>
<feature type="non-terminal residue" evidence="3">
    <location>
        <position position="1"/>
    </location>
</feature>
<evidence type="ECO:0000256" key="1">
    <source>
        <dbReference type="SAM" id="MobiDB-lite"/>
    </source>
</evidence>
<comment type="caution">
    <text evidence="3">The sequence shown here is derived from an EMBL/GenBank/DDBJ whole genome shotgun (WGS) entry which is preliminary data.</text>
</comment>
<dbReference type="AlphaFoldDB" id="A0A699QKR8"/>
<organism evidence="3">
    <name type="scientific">Tanacetum cinerariifolium</name>
    <name type="common">Dalmatian daisy</name>
    <name type="synonym">Chrysanthemum cinerariifolium</name>
    <dbReference type="NCBI Taxonomy" id="118510"/>
    <lineage>
        <taxon>Eukaryota</taxon>
        <taxon>Viridiplantae</taxon>
        <taxon>Streptophyta</taxon>
        <taxon>Embryophyta</taxon>
        <taxon>Tracheophyta</taxon>
        <taxon>Spermatophyta</taxon>
        <taxon>Magnoliopsida</taxon>
        <taxon>eudicotyledons</taxon>
        <taxon>Gunneridae</taxon>
        <taxon>Pentapetalae</taxon>
        <taxon>asterids</taxon>
        <taxon>campanulids</taxon>
        <taxon>Asterales</taxon>
        <taxon>Asteraceae</taxon>
        <taxon>Asteroideae</taxon>
        <taxon>Anthemideae</taxon>
        <taxon>Anthemidinae</taxon>
        <taxon>Tanacetum</taxon>
    </lineage>
</organism>
<accession>A0A699QKR8</accession>